<reference evidence="2 3" key="1">
    <citation type="submission" date="2019-06" db="EMBL/GenBank/DDBJ databases">
        <title>Whole genome shotgun sequence of Cellulomonas gelida NBRC 3748.</title>
        <authorList>
            <person name="Hosoyama A."/>
            <person name="Uohara A."/>
            <person name="Ohji S."/>
            <person name="Ichikawa N."/>
        </authorList>
    </citation>
    <scope>NUCLEOTIDE SEQUENCE [LARGE SCALE GENOMIC DNA]</scope>
    <source>
        <strain evidence="2 3">NBRC 3748</strain>
    </source>
</reference>
<comment type="caution">
    <text evidence="2">The sequence shown here is derived from an EMBL/GenBank/DDBJ whole genome shotgun (WGS) entry which is preliminary data.</text>
</comment>
<proteinExistence type="predicted"/>
<evidence type="ECO:0000313" key="2">
    <source>
        <dbReference type="EMBL" id="GEA85958.1"/>
    </source>
</evidence>
<sequence length="198" mass="20918">MFTPAQRRAVVARDRVCAWNGCGVPPGYCQVHHVTWWHRDGGRSDLRNAVLLCDFHHHEAHRLDLDVTRVTTGVGAVAGGGASGEAGGRAGRARYEFRDRRGRTHNAPARSGPLGLEAPAQGASVGVESVGVESVGVESVGVESVGVEGGGREGEVGWWLKGGDEGLDGVVVREQVGVERSGERGGVTVLVRQEQGQR</sequence>
<organism evidence="2 3">
    <name type="scientific">Cellulomonas gelida</name>
    <dbReference type="NCBI Taxonomy" id="1712"/>
    <lineage>
        <taxon>Bacteria</taxon>
        <taxon>Bacillati</taxon>
        <taxon>Actinomycetota</taxon>
        <taxon>Actinomycetes</taxon>
        <taxon>Micrococcales</taxon>
        <taxon>Cellulomonadaceae</taxon>
        <taxon>Cellulomonas</taxon>
    </lineage>
</organism>
<feature type="domain" description="HNH nuclease" evidence="1">
    <location>
        <begin position="5"/>
        <end position="58"/>
    </location>
</feature>
<dbReference type="EMBL" id="BJLQ01000065">
    <property type="protein sequence ID" value="GEA85958.1"/>
    <property type="molecule type" value="Genomic_DNA"/>
</dbReference>
<dbReference type="InterPro" id="IPR003615">
    <property type="entry name" value="HNH_nuc"/>
</dbReference>
<protein>
    <recommendedName>
        <fullName evidence="1">HNH nuclease domain-containing protein</fullName>
    </recommendedName>
</protein>
<dbReference type="Gene3D" id="1.10.30.50">
    <property type="match status" value="1"/>
</dbReference>
<accession>A0A4Y3KSX1</accession>
<keyword evidence="3" id="KW-1185">Reference proteome</keyword>
<dbReference type="Proteomes" id="UP000320461">
    <property type="component" value="Unassembled WGS sequence"/>
</dbReference>
<evidence type="ECO:0000259" key="1">
    <source>
        <dbReference type="SMART" id="SM00507"/>
    </source>
</evidence>
<evidence type="ECO:0000313" key="3">
    <source>
        <dbReference type="Proteomes" id="UP000320461"/>
    </source>
</evidence>
<dbReference type="AlphaFoldDB" id="A0A4Y3KSX1"/>
<dbReference type="SMART" id="SM00507">
    <property type="entry name" value="HNHc"/>
    <property type="match status" value="1"/>
</dbReference>
<gene>
    <name evidence="2" type="ORF">CGE01nite_32090</name>
</gene>
<name>A0A4Y3KSX1_9CELL</name>
<dbReference type="CDD" id="cd00085">
    <property type="entry name" value="HNHc"/>
    <property type="match status" value="1"/>
</dbReference>